<evidence type="ECO:0000313" key="3">
    <source>
        <dbReference type="EMBL" id="BDP43838.1"/>
    </source>
</evidence>
<evidence type="ECO:0000259" key="2">
    <source>
        <dbReference type="Pfam" id="PF00561"/>
    </source>
</evidence>
<protein>
    <submittedName>
        <fullName evidence="3">Alpha/beta hydrolase</fullName>
    </submittedName>
</protein>
<dbReference type="PRINTS" id="PR00111">
    <property type="entry name" value="ABHYDROLASE"/>
</dbReference>
<dbReference type="PANTHER" id="PTHR42977">
    <property type="entry name" value="HYDROLASE-RELATED"/>
    <property type="match status" value="1"/>
</dbReference>
<keyword evidence="3" id="KW-0614">Plasmid</keyword>
<proteinExistence type="predicted"/>
<feature type="region of interest" description="Disordered" evidence="1">
    <location>
        <begin position="1"/>
        <end position="20"/>
    </location>
</feature>
<dbReference type="Pfam" id="PF00561">
    <property type="entry name" value="Abhydrolase_1"/>
    <property type="match status" value="1"/>
</dbReference>
<dbReference type="InterPro" id="IPR000639">
    <property type="entry name" value="Epox_hydrolase-like"/>
</dbReference>
<dbReference type="RefSeq" id="WP_264777678.1">
    <property type="nucleotide sequence ID" value="NZ_AP026561.1"/>
</dbReference>
<evidence type="ECO:0000313" key="4">
    <source>
        <dbReference type="Proteomes" id="UP001064971"/>
    </source>
</evidence>
<sequence length="303" mass="33678">MTLHATSGARPPLGAHPTSPTTFHTVQLGGVNVFYREAGSPQHPTVVLLHGFPSASHQYQGLMDRLADRYHLIAPDYPGFGHSHHPEPAFAYTFDHLAAVVESLLVRLGLDRYSLYLQDYGGPVGLRLAAEHPERVQALILQNTNAYEEGLSPAFDPVRTLWHRRDAETEAAVLPFFALDTTVFQHTQGAADPARINPDVIDLDQANLDRPGAHAIQLDLLYDYRTNLDAYPAFQAYLREHRPPTLIPWGKNDPFFTEAGARAFLRDVPDAELHLLDAGHFALDDHADEIASLIRTFLSHHLA</sequence>
<dbReference type="InterPro" id="IPR029058">
    <property type="entry name" value="AB_hydrolase_fold"/>
</dbReference>
<geneLocation type="plasmid" evidence="3 4">
    <name>pDAETH-1</name>
</geneLocation>
<name>A0ABN6RPQ9_9DEIO</name>
<dbReference type="GO" id="GO:0016787">
    <property type="term" value="F:hydrolase activity"/>
    <property type="evidence" value="ECO:0007669"/>
    <property type="project" value="UniProtKB-KW"/>
</dbReference>
<dbReference type="Gene3D" id="3.40.50.1820">
    <property type="entry name" value="alpha/beta hydrolase"/>
    <property type="match status" value="1"/>
</dbReference>
<evidence type="ECO:0000256" key="1">
    <source>
        <dbReference type="SAM" id="MobiDB-lite"/>
    </source>
</evidence>
<keyword evidence="4" id="KW-1185">Reference proteome</keyword>
<dbReference type="InterPro" id="IPR051340">
    <property type="entry name" value="Haloalkane_dehalogenase"/>
</dbReference>
<dbReference type="Proteomes" id="UP001064971">
    <property type="component" value="Plasmid pDAETH-1"/>
</dbReference>
<dbReference type="EMBL" id="AP026561">
    <property type="protein sequence ID" value="BDP43838.1"/>
    <property type="molecule type" value="Genomic_DNA"/>
</dbReference>
<gene>
    <name evidence="3" type="ORF">DAETH_38070</name>
</gene>
<dbReference type="SUPFAM" id="SSF53474">
    <property type="entry name" value="alpha/beta-Hydrolases"/>
    <property type="match status" value="1"/>
</dbReference>
<dbReference type="PRINTS" id="PR00412">
    <property type="entry name" value="EPOXHYDRLASE"/>
</dbReference>
<organism evidence="3 4">
    <name type="scientific">Deinococcus aetherius</name>
    <dbReference type="NCBI Taxonomy" id="200252"/>
    <lineage>
        <taxon>Bacteria</taxon>
        <taxon>Thermotogati</taxon>
        <taxon>Deinococcota</taxon>
        <taxon>Deinococci</taxon>
        <taxon>Deinococcales</taxon>
        <taxon>Deinococcaceae</taxon>
        <taxon>Deinococcus</taxon>
    </lineage>
</organism>
<feature type="domain" description="AB hydrolase-1" evidence="2">
    <location>
        <begin position="44"/>
        <end position="287"/>
    </location>
</feature>
<accession>A0ABN6RPQ9</accession>
<reference evidence="3" key="1">
    <citation type="submission" date="2022-07" db="EMBL/GenBank/DDBJ databases">
        <title>Complete Genome Sequence of the Radioresistant Bacterium Deinococcus aetherius ST0316, Isolated from the Air Dust collected in Lower Stratosphere above Japan.</title>
        <authorList>
            <person name="Satoh K."/>
            <person name="Hagiwara K."/>
            <person name="Katsumata K."/>
            <person name="Kubo A."/>
            <person name="Yokobori S."/>
            <person name="Yamagishi A."/>
            <person name="Oono Y."/>
            <person name="Narumi I."/>
        </authorList>
    </citation>
    <scope>NUCLEOTIDE SEQUENCE</scope>
    <source>
        <strain evidence="3">ST0316</strain>
        <plasmid evidence="3">pDAETH-1</plasmid>
    </source>
</reference>
<dbReference type="PANTHER" id="PTHR42977:SF1">
    <property type="entry name" value="BLR6576 PROTEIN"/>
    <property type="match status" value="1"/>
</dbReference>
<keyword evidence="3" id="KW-0378">Hydrolase</keyword>
<dbReference type="InterPro" id="IPR000073">
    <property type="entry name" value="AB_hydrolase_1"/>
</dbReference>